<protein>
    <submittedName>
        <fullName evidence="4">GNAT family N-acetyltransferase</fullName>
    </submittedName>
</protein>
<dbReference type="Pfam" id="PF13508">
    <property type="entry name" value="Acetyltransf_7"/>
    <property type="match status" value="1"/>
</dbReference>
<dbReference type="PANTHER" id="PTHR43877">
    <property type="entry name" value="AMINOALKYLPHOSPHONATE N-ACETYLTRANSFERASE-RELATED-RELATED"/>
    <property type="match status" value="1"/>
</dbReference>
<reference evidence="4 5" key="1">
    <citation type="journal article" date="2022" name="Microbiol. Res.">
        <title>Comparative genome analysis, predicted lifestyle and antimicrobial strategies of Lactococcus carnosus and Lactococcus paracarnosus isolated from meat.</title>
        <authorList>
            <person name="Werum V."/>
            <person name="Ehrmann M."/>
            <person name="Vogel R."/>
            <person name="Hilgarth M."/>
        </authorList>
    </citation>
    <scope>NUCLEOTIDE SEQUENCE [LARGE SCALE GENOMIC DNA]</scope>
    <source>
        <strain evidence="4 5">TMW21897</strain>
    </source>
</reference>
<sequence length="159" mass="17391">MKQQAHVLADLVAQVTDMQVRLAEIADAKRLQVLSGLLGYPYPLEKLTVNLATSLADAKHLILVAEHDGLVLGYCHAEYYEPLYADKLLNVLGLVVDTSHQGQGIGSALLDALTSYALGQGILAIRLNSSEDRVAAHSFYEKNGYISNKQQKNFIKRLG</sequence>
<keyword evidence="2" id="KW-0012">Acyltransferase</keyword>
<proteinExistence type="predicted"/>
<dbReference type="SUPFAM" id="SSF55729">
    <property type="entry name" value="Acyl-CoA N-acyltransferases (Nat)"/>
    <property type="match status" value="1"/>
</dbReference>
<evidence type="ECO:0000313" key="4">
    <source>
        <dbReference type="EMBL" id="MCJ1977501.1"/>
    </source>
</evidence>
<evidence type="ECO:0000256" key="2">
    <source>
        <dbReference type="ARBA" id="ARBA00023315"/>
    </source>
</evidence>
<comment type="caution">
    <text evidence="4">The sequence shown here is derived from an EMBL/GenBank/DDBJ whole genome shotgun (WGS) entry which is preliminary data.</text>
</comment>
<dbReference type="Gene3D" id="3.40.630.30">
    <property type="match status" value="1"/>
</dbReference>
<dbReference type="InterPro" id="IPR016181">
    <property type="entry name" value="Acyl_CoA_acyltransferase"/>
</dbReference>
<organism evidence="4 5">
    <name type="scientific">Pseudolactococcus paracarnosus</name>
    <dbReference type="NCBI Taxonomy" id="2749962"/>
    <lineage>
        <taxon>Bacteria</taxon>
        <taxon>Bacillati</taxon>
        <taxon>Bacillota</taxon>
        <taxon>Bacilli</taxon>
        <taxon>Lactobacillales</taxon>
        <taxon>Streptococcaceae</taxon>
        <taxon>Pseudolactococcus</taxon>
    </lineage>
</organism>
<dbReference type="RefSeq" id="WP_162542441.1">
    <property type="nucleotide sequence ID" value="NZ_CP017195.1"/>
</dbReference>
<dbReference type="Proteomes" id="UP001522462">
    <property type="component" value="Unassembled WGS sequence"/>
</dbReference>
<dbReference type="PROSITE" id="PS51186">
    <property type="entry name" value="GNAT"/>
    <property type="match status" value="1"/>
</dbReference>
<dbReference type="CDD" id="cd04301">
    <property type="entry name" value="NAT_SF"/>
    <property type="match status" value="1"/>
</dbReference>
<dbReference type="InterPro" id="IPR000182">
    <property type="entry name" value="GNAT_dom"/>
</dbReference>
<gene>
    <name evidence="4" type="ORF">GYN19_05985</name>
</gene>
<keyword evidence="1" id="KW-0808">Transferase</keyword>
<feature type="domain" description="N-acetyltransferase" evidence="3">
    <location>
        <begin position="18"/>
        <end position="159"/>
    </location>
</feature>
<dbReference type="InterPro" id="IPR050832">
    <property type="entry name" value="Bact_Acetyltransf"/>
</dbReference>
<evidence type="ECO:0000259" key="3">
    <source>
        <dbReference type="PROSITE" id="PS51186"/>
    </source>
</evidence>
<accession>A0ABT0ALR0</accession>
<evidence type="ECO:0000256" key="1">
    <source>
        <dbReference type="ARBA" id="ARBA00022679"/>
    </source>
</evidence>
<name>A0ABT0ALR0_9LACT</name>
<keyword evidence="5" id="KW-1185">Reference proteome</keyword>
<evidence type="ECO:0000313" key="5">
    <source>
        <dbReference type="Proteomes" id="UP001522462"/>
    </source>
</evidence>
<dbReference type="EMBL" id="JAAEDA010000007">
    <property type="protein sequence ID" value="MCJ1977501.1"/>
    <property type="molecule type" value="Genomic_DNA"/>
</dbReference>